<dbReference type="Gene3D" id="3.30.70.330">
    <property type="match status" value="1"/>
</dbReference>
<dbReference type="InterPro" id="IPR040591">
    <property type="entry name" value="RqcP2_RBD"/>
</dbReference>
<dbReference type="GO" id="GO:0003723">
    <property type="term" value="F:RNA binding"/>
    <property type="evidence" value="ECO:0007669"/>
    <property type="project" value="UniProtKB-KW"/>
</dbReference>
<dbReference type="InterPro" id="IPR036986">
    <property type="entry name" value="S4_RNA-bd_sf"/>
</dbReference>
<protein>
    <submittedName>
        <fullName evidence="3">RNA-binding protein</fullName>
    </submittedName>
</protein>
<reference evidence="4" key="1">
    <citation type="submission" date="2019-03" db="EMBL/GenBank/DDBJ databases">
        <title>Weissella sp. 26KH-42 Genome sequencing.</title>
        <authorList>
            <person name="Heo J."/>
            <person name="Kim S.-J."/>
            <person name="Kim J.-S."/>
            <person name="Hong S.-B."/>
            <person name="Kwon S.-W."/>
        </authorList>
    </citation>
    <scope>NUCLEOTIDE SEQUENCE [LARGE SCALE GENOMIC DNA]</scope>
    <source>
        <strain evidence="4">26KH-42</strain>
    </source>
</reference>
<evidence type="ECO:0000259" key="2">
    <source>
        <dbReference type="SMART" id="SM00363"/>
    </source>
</evidence>
<dbReference type="Pfam" id="PF17774">
    <property type="entry name" value="YlmH_RBD"/>
    <property type="match status" value="1"/>
</dbReference>
<sequence>MRVSKLTDLENITQHFRPDEANFIEQVQGWVRQVADEYRPVLTHFLNPRQRFIAQTIVNREDGMRQASRGGLPNAEMQRMLIYPDYYVFVEADFHLQLMEIVYPTKFADIHHNQILGTLVNQGIERNVFGDILGANETWQFLIEDKMVDYFSLQVDRIGNIKVHLMPHAMADIVQPEVDWVQTQTTIASLRIDVIISTAFNISRSRVKTLVEGGAVRLNWTEIIKPDYELATGDMLSVRGFGRMRLVELEGTTKKDKLRVVMETIQNNKK</sequence>
<evidence type="ECO:0000256" key="1">
    <source>
        <dbReference type="PROSITE-ProRule" id="PRU00182"/>
    </source>
</evidence>
<dbReference type="InterPro" id="IPR002942">
    <property type="entry name" value="S4_RNA-bd"/>
</dbReference>
<proteinExistence type="predicted"/>
<dbReference type="Proteomes" id="UP000292886">
    <property type="component" value="Chromosome"/>
</dbReference>
<keyword evidence="1" id="KW-0694">RNA-binding</keyword>
<dbReference type="Gene3D" id="3.10.290.10">
    <property type="entry name" value="RNA-binding S4 domain"/>
    <property type="match status" value="1"/>
</dbReference>
<dbReference type="AlphaFoldDB" id="A0A4P6YVQ0"/>
<accession>A0A4P6YVQ0</accession>
<dbReference type="PROSITE" id="PS50889">
    <property type="entry name" value="S4"/>
    <property type="match status" value="1"/>
</dbReference>
<organism evidence="3 4">
    <name type="scientific">Periweissella cryptocerci</name>
    <dbReference type="NCBI Taxonomy" id="2506420"/>
    <lineage>
        <taxon>Bacteria</taxon>
        <taxon>Bacillati</taxon>
        <taxon>Bacillota</taxon>
        <taxon>Bacilli</taxon>
        <taxon>Lactobacillales</taxon>
        <taxon>Lactobacillaceae</taxon>
        <taxon>Periweissella</taxon>
    </lineage>
</organism>
<dbReference type="Gene3D" id="3.30.1370.160">
    <property type="match status" value="1"/>
</dbReference>
<feature type="domain" description="RNA-binding S4" evidence="2">
    <location>
        <begin position="190"/>
        <end position="252"/>
    </location>
</feature>
<keyword evidence="4" id="KW-1185">Reference proteome</keyword>
<dbReference type="InterPro" id="IPR012677">
    <property type="entry name" value="Nucleotide-bd_a/b_plait_sf"/>
</dbReference>
<dbReference type="EMBL" id="CP037940">
    <property type="protein sequence ID" value="QBO36892.1"/>
    <property type="molecule type" value="Genomic_DNA"/>
</dbReference>
<dbReference type="PANTHER" id="PTHR13633">
    <property type="entry name" value="MITOCHONDRIAL TRANSCRIPTION RESCUE FACTOR 1"/>
    <property type="match status" value="1"/>
</dbReference>
<dbReference type="Pfam" id="PF21278">
    <property type="entry name" value="YlmH_1st"/>
    <property type="match status" value="1"/>
</dbReference>
<dbReference type="KEGG" id="wei:EQG49_10780"/>
<dbReference type="CDD" id="cd00165">
    <property type="entry name" value="S4"/>
    <property type="match status" value="1"/>
</dbReference>
<evidence type="ECO:0000313" key="4">
    <source>
        <dbReference type="Proteomes" id="UP000292886"/>
    </source>
</evidence>
<dbReference type="PANTHER" id="PTHR13633:SF3">
    <property type="entry name" value="MITOCHONDRIAL TRANSCRIPTION RESCUE FACTOR 1"/>
    <property type="match status" value="1"/>
</dbReference>
<dbReference type="SMART" id="SM00363">
    <property type="entry name" value="S4"/>
    <property type="match status" value="1"/>
</dbReference>
<name>A0A4P6YVQ0_9LACO</name>
<dbReference type="OrthoDB" id="9812787at2"/>
<evidence type="ECO:0000313" key="3">
    <source>
        <dbReference type="EMBL" id="QBO36892.1"/>
    </source>
</evidence>
<dbReference type="Pfam" id="PF01479">
    <property type="entry name" value="S4"/>
    <property type="match status" value="1"/>
</dbReference>
<gene>
    <name evidence="3" type="ORF">EQG49_10780</name>
</gene>
<dbReference type="InterPro" id="IPR048443">
    <property type="entry name" value="RqcP2_N"/>
</dbReference>
<dbReference type="SUPFAM" id="SSF55174">
    <property type="entry name" value="Alpha-L RNA-binding motif"/>
    <property type="match status" value="1"/>
</dbReference>